<keyword evidence="4" id="KW-0732">Signal</keyword>
<gene>
    <name evidence="6" type="ORF">g.26138</name>
</gene>
<keyword evidence="3" id="KW-0067">ATP-binding</keyword>
<accession>A0A1B6M6H8</accession>
<name>A0A1B6M6H8_9HEMI</name>
<dbReference type="PANTHER" id="PTHR10344:SF4">
    <property type="entry name" value="UMP-CMP KINASE 2, MITOCHONDRIAL"/>
    <property type="match status" value="1"/>
</dbReference>
<evidence type="ECO:0000256" key="4">
    <source>
        <dbReference type="SAM" id="SignalP"/>
    </source>
</evidence>
<dbReference type="InterPro" id="IPR039430">
    <property type="entry name" value="Thymidylate_kin-like_dom"/>
</dbReference>
<keyword evidence="2" id="KW-0547">Nucleotide-binding</keyword>
<feature type="non-terminal residue" evidence="6">
    <location>
        <position position="1"/>
    </location>
</feature>
<dbReference type="EMBL" id="GEBQ01008447">
    <property type="protein sequence ID" value="JAT31530.1"/>
    <property type="molecule type" value="Transcribed_RNA"/>
</dbReference>
<proteinExistence type="inferred from homology"/>
<comment type="similarity">
    <text evidence="1">Belongs to the thymidylate kinase family.</text>
</comment>
<sequence>LKCGSRFRMSAILCSLFFLNVFCLRYCFQSDDSNALSRNMSTEQNPCGDSEMKFSGIFKSLDAVKKCLHSEKYVNLPEVQELLKIFNANFSAANNEVVDRSQRKVFIVLEGIDASGKTTISKRLTKLISGRQLCTPPPALLGLREQFDRHEMELRRAYYALGNYLAAQQVRDIYKTEPVIMDRFWHSTAAYAIAQQTVERPNANIPPEGDSVYEWPGDLLRPDIVFFLSVSESKRLDRLMRRKSKEVTREELKMKDNKALRDAMLQAYLWMKNPRVRLINADFYPKGVTTACLNALTAEKFVQKEDLAVNSDAVRSSE</sequence>
<dbReference type="GO" id="GO:0006235">
    <property type="term" value="P:dTTP biosynthetic process"/>
    <property type="evidence" value="ECO:0007669"/>
    <property type="project" value="TreeGrafter"/>
</dbReference>
<dbReference type="GO" id="GO:0005739">
    <property type="term" value="C:mitochondrion"/>
    <property type="evidence" value="ECO:0007669"/>
    <property type="project" value="TreeGrafter"/>
</dbReference>
<evidence type="ECO:0000313" key="6">
    <source>
        <dbReference type="EMBL" id="JAT31530.1"/>
    </source>
</evidence>
<dbReference type="PANTHER" id="PTHR10344">
    <property type="entry name" value="THYMIDYLATE KINASE"/>
    <property type="match status" value="1"/>
</dbReference>
<dbReference type="Pfam" id="PF02223">
    <property type="entry name" value="Thymidylate_kin"/>
    <property type="match status" value="1"/>
</dbReference>
<feature type="domain" description="Thymidylate kinase-like" evidence="5">
    <location>
        <begin position="109"/>
        <end position="268"/>
    </location>
</feature>
<protein>
    <recommendedName>
        <fullName evidence="5">Thymidylate kinase-like domain-containing protein</fullName>
    </recommendedName>
</protein>
<dbReference type="GO" id="GO:0004550">
    <property type="term" value="F:nucleoside diphosphate kinase activity"/>
    <property type="evidence" value="ECO:0007669"/>
    <property type="project" value="TreeGrafter"/>
</dbReference>
<feature type="chain" id="PRO_5008588084" description="Thymidylate kinase-like domain-containing protein" evidence="4">
    <location>
        <begin position="24"/>
        <end position="318"/>
    </location>
</feature>
<dbReference type="SUPFAM" id="SSF52540">
    <property type="entry name" value="P-loop containing nucleoside triphosphate hydrolases"/>
    <property type="match status" value="1"/>
</dbReference>
<dbReference type="GO" id="GO:0006233">
    <property type="term" value="P:dTDP biosynthetic process"/>
    <property type="evidence" value="ECO:0007669"/>
    <property type="project" value="TreeGrafter"/>
</dbReference>
<evidence type="ECO:0000256" key="1">
    <source>
        <dbReference type="ARBA" id="ARBA00009776"/>
    </source>
</evidence>
<evidence type="ECO:0000259" key="5">
    <source>
        <dbReference type="Pfam" id="PF02223"/>
    </source>
</evidence>
<feature type="signal peptide" evidence="4">
    <location>
        <begin position="1"/>
        <end position="23"/>
    </location>
</feature>
<dbReference type="InterPro" id="IPR027417">
    <property type="entry name" value="P-loop_NTPase"/>
</dbReference>
<evidence type="ECO:0000256" key="3">
    <source>
        <dbReference type="ARBA" id="ARBA00022840"/>
    </source>
</evidence>
<evidence type="ECO:0000256" key="2">
    <source>
        <dbReference type="ARBA" id="ARBA00022741"/>
    </source>
</evidence>
<dbReference type="Gene3D" id="3.40.50.300">
    <property type="entry name" value="P-loop containing nucleotide triphosphate hydrolases"/>
    <property type="match status" value="1"/>
</dbReference>
<organism evidence="6">
    <name type="scientific">Graphocephala atropunctata</name>
    <dbReference type="NCBI Taxonomy" id="36148"/>
    <lineage>
        <taxon>Eukaryota</taxon>
        <taxon>Metazoa</taxon>
        <taxon>Ecdysozoa</taxon>
        <taxon>Arthropoda</taxon>
        <taxon>Hexapoda</taxon>
        <taxon>Insecta</taxon>
        <taxon>Pterygota</taxon>
        <taxon>Neoptera</taxon>
        <taxon>Paraneoptera</taxon>
        <taxon>Hemiptera</taxon>
        <taxon>Auchenorrhyncha</taxon>
        <taxon>Membracoidea</taxon>
        <taxon>Cicadellidae</taxon>
        <taxon>Cicadellinae</taxon>
        <taxon>Cicadellini</taxon>
        <taxon>Graphocephala</taxon>
    </lineage>
</organism>
<reference evidence="6" key="1">
    <citation type="submission" date="2015-11" db="EMBL/GenBank/DDBJ databases">
        <title>De novo transcriptome assembly of four potential Pierce s Disease insect vectors from Arizona vineyards.</title>
        <authorList>
            <person name="Tassone E.E."/>
        </authorList>
    </citation>
    <scope>NUCLEOTIDE SEQUENCE</scope>
</reference>
<dbReference type="AlphaFoldDB" id="A0A1B6M6H8"/>
<dbReference type="GO" id="GO:0004798">
    <property type="term" value="F:dTMP kinase activity"/>
    <property type="evidence" value="ECO:0007669"/>
    <property type="project" value="TreeGrafter"/>
</dbReference>
<dbReference type="GO" id="GO:0005524">
    <property type="term" value="F:ATP binding"/>
    <property type="evidence" value="ECO:0007669"/>
    <property type="project" value="UniProtKB-KW"/>
</dbReference>
<dbReference type="GO" id="GO:0006227">
    <property type="term" value="P:dUDP biosynthetic process"/>
    <property type="evidence" value="ECO:0007669"/>
    <property type="project" value="TreeGrafter"/>
</dbReference>